<evidence type="ECO:0000313" key="3">
    <source>
        <dbReference type="EMBL" id="TXH86553.1"/>
    </source>
</evidence>
<dbReference type="GO" id="GO:0005975">
    <property type="term" value="P:carbohydrate metabolic process"/>
    <property type="evidence" value="ECO:0007669"/>
    <property type="project" value="InterPro"/>
</dbReference>
<dbReference type="GO" id="GO:0016977">
    <property type="term" value="F:chitosanase activity"/>
    <property type="evidence" value="ECO:0007669"/>
    <property type="project" value="InterPro"/>
</dbReference>
<accession>A0A5C7SSK7</accession>
<evidence type="ECO:0000313" key="2">
    <source>
        <dbReference type="EMBL" id="ACR02167.1"/>
    </source>
</evidence>
<dbReference type="HOGENOM" id="CLU_077937_0_0_4"/>
<dbReference type="InterPro" id="IPR002477">
    <property type="entry name" value="Peptidoglycan-bd-like"/>
</dbReference>
<dbReference type="KEGG" id="tmz:Tmz1t_3574"/>
<dbReference type="InterPro" id="IPR000400">
    <property type="entry name" value="Glyco_hydro_46"/>
</dbReference>
<dbReference type="EMBL" id="CP001281">
    <property type="protein sequence ID" value="ACR02167.1"/>
    <property type="molecule type" value="Genomic_DNA"/>
</dbReference>
<dbReference type="Proteomes" id="UP000321192">
    <property type="component" value="Unassembled WGS sequence"/>
</dbReference>
<reference evidence="4" key="1">
    <citation type="submission" date="2009-05" db="EMBL/GenBank/DDBJ databases">
        <title>Complete sequence of chromosome of Thauera sp. MZ1T.</title>
        <authorList>
            <consortium name="US DOE Joint Genome Institute"/>
            <person name="Lucas S."/>
            <person name="Copeland A."/>
            <person name="Lapidus A."/>
            <person name="Glavina del Rio T."/>
            <person name="Dalin E."/>
            <person name="Tice H."/>
            <person name="Bruce D."/>
            <person name="Goodwin L."/>
            <person name="Pitluck S."/>
            <person name="Sims D."/>
            <person name="Brettin T."/>
            <person name="Detter J.C."/>
            <person name="Han C."/>
            <person name="Larimer F."/>
            <person name="Land M."/>
            <person name="Hauser L."/>
            <person name="Kyrpides N."/>
            <person name="Mikhailova N."/>
            <person name="Sayler G.S."/>
        </authorList>
    </citation>
    <scope>NUCLEOTIDE SEQUENCE [LARGE SCALE GENOMIC DNA]</scope>
    <source>
        <strain evidence="4">MZ1T</strain>
    </source>
</reference>
<evidence type="ECO:0000313" key="5">
    <source>
        <dbReference type="Proteomes" id="UP000321192"/>
    </source>
</evidence>
<dbReference type="eggNOG" id="COG3409">
    <property type="taxonomic scope" value="Bacteria"/>
</dbReference>
<protein>
    <submittedName>
        <fullName evidence="3">Chitosanase</fullName>
    </submittedName>
    <submittedName>
        <fullName evidence="2">Peptidoglycan-binding domain 1 protein</fullName>
    </submittedName>
</protein>
<dbReference type="Pfam" id="PF01471">
    <property type="entry name" value="PG_binding_1"/>
    <property type="match status" value="1"/>
</dbReference>
<sequence>MERIIPCTDCAEKTLDVEQLGFRVTSCDPHPERPGFCVLRFEDRSATPAAGASLAAPAAAARAGRGAVAGGVTATQAAVAKAIVNLFETGEVLGQYGKVTLIPGDTGHLTFGRSQTTLGSGNLAKLLQQYCANPGARFAGRLASYLPRFLAIDESLDDDPRLHNVLRATADDPVMRDTQDAFFDRTYWEPALRAAASLGVHTPLGVAVVYDSAVHGSWLAMRDRTTRAVGEPAAVGEQAWIDAYVRTRRAWLEGHARADLRQTVYRMEAFGRLIDQGFWGLEMPLVVRGREISSVTLAALPPGCYDGPQPGSRPLTLATPLARGLDVRLLQLGLSDRGVDILADGIFGRTSFNLLKAWQAQHGLAATGIADPALIGELTA</sequence>
<name>C4KDK1_THASP</name>
<dbReference type="InterPro" id="IPR036366">
    <property type="entry name" value="PGBDSf"/>
</dbReference>
<dbReference type="EMBL" id="SSFD01000106">
    <property type="protein sequence ID" value="TXH86553.1"/>
    <property type="molecule type" value="Genomic_DNA"/>
</dbReference>
<evidence type="ECO:0000259" key="1">
    <source>
        <dbReference type="Pfam" id="PF01471"/>
    </source>
</evidence>
<dbReference type="GO" id="GO:0005576">
    <property type="term" value="C:extracellular region"/>
    <property type="evidence" value="ECO:0007669"/>
    <property type="project" value="InterPro"/>
</dbReference>
<dbReference type="Gene3D" id="1.10.101.10">
    <property type="entry name" value="PGBD-like superfamily/PGBD"/>
    <property type="match status" value="1"/>
</dbReference>
<dbReference type="InterPro" id="IPR036365">
    <property type="entry name" value="PGBD-like_sf"/>
</dbReference>
<organism evidence="2 4">
    <name type="scientific">Thauera aminoaromatica</name>
    <dbReference type="NCBI Taxonomy" id="164330"/>
    <lineage>
        <taxon>Bacteria</taxon>
        <taxon>Pseudomonadati</taxon>
        <taxon>Pseudomonadota</taxon>
        <taxon>Betaproteobacteria</taxon>
        <taxon>Rhodocyclales</taxon>
        <taxon>Zoogloeaceae</taxon>
        <taxon>Thauera</taxon>
    </lineage>
</organism>
<dbReference type="Proteomes" id="UP000002186">
    <property type="component" value="Chromosome"/>
</dbReference>
<dbReference type="Gene3D" id="1.20.141.10">
    <property type="entry name" value="Chitosanase, subunit A, domain 1"/>
    <property type="match status" value="1"/>
</dbReference>
<evidence type="ECO:0000313" key="4">
    <source>
        <dbReference type="Proteomes" id="UP000002186"/>
    </source>
</evidence>
<dbReference type="SUPFAM" id="SSF53955">
    <property type="entry name" value="Lysozyme-like"/>
    <property type="match status" value="1"/>
</dbReference>
<dbReference type="STRING" id="85643.Tmz1t_3574"/>
<proteinExistence type="predicted"/>
<dbReference type="InterPro" id="IPR023346">
    <property type="entry name" value="Lysozyme-like_dom_sf"/>
</dbReference>
<accession>C4KDK1</accession>
<reference evidence="2 4" key="2">
    <citation type="journal article" date="2012" name="Stand. Genomic Sci.">
        <title>Complete genome sequence of Thauera aminoaromatica strain MZ1T.</title>
        <authorList>
            <person name="Jiang K."/>
            <person name="Sanseverino J."/>
            <person name="Chauhan A."/>
            <person name="Lucas S."/>
            <person name="Copeland A."/>
            <person name="Lapidus A."/>
            <person name="Del Rio T.G."/>
            <person name="Dalin E."/>
            <person name="Tice H."/>
            <person name="Bruce D."/>
            <person name="Goodwin L."/>
            <person name="Pitluck S."/>
            <person name="Sims D."/>
            <person name="Brettin T."/>
            <person name="Detter J.C."/>
            <person name="Han C."/>
            <person name="Chang Y.J."/>
            <person name="Larimer F."/>
            <person name="Land M."/>
            <person name="Hauser L."/>
            <person name="Kyrpides N.C."/>
            <person name="Mikhailova N."/>
            <person name="Moser S."/>
            <person name="Jegier P."/>
            <person name="Close D."/>
            <person name="Debruyn J.M."/>
            <person name="Wang Y."/>
            <person name="Layton A.C."/>
            <person name="Allen M.S."/>
            <person name="Sayler G.S."/>
        </authorList>
    </citation>
    <scope>NUCLEOTIDE SEQUENCE [LARGE SCALE GENOMIC DNA]</scope>
    <source>
        <strain evidence="2 4">MZ1T</strain>
    </source>
</reference>
<dbReference type="Pfam" id="PF01374">
    <property type="entry name" value="Glyco_hydro_46"/>
    <property type="match status" value="1"/>
</dbReference>
<dbReference type="CAZy" id="GH46">
    <property type="family name" value="Glycoside Hydrolase Family 46"/>
</dbReference>
<dbReference type="RefSeq" id="WP_004311289.1">
    <property type="nucleotide sequence ID" value="NC_011662.2"/>
</dbReference>
<gene>
    <name evidence="2" type="ordered locus">Tmz1t_3574</name>
    <name evidence="3" type="ORF">E6Q80_07550</name>
</gene>
<keyword evidence="4" id="KW-1185">Reference proteome</keyword>
<dbReference type="OrthoDB" id="647021at2"/>
<reference evidence="3 5" key="3">
    <citation type="submission" date="2018-09" db="EMBL/GenBank/DDBJ databases">
        <title>Metagenome Assembled Genomes from an Advanced Water Purification Facility.</title>
        <authorList>
            <person name="Stamps B.W."/>
            <person name="Spear J.R."/>
        </authorList>
    </citation>
    <scope>NUCLEOTIDE SEQUENCE [LARGE SCALE GENOMIC DNA]</scope>
    <source>
        <strain evidence="3">Bin_27_1</strain>
    </source>
</reference>
<feature type="domain" description="Peptidoglycan binding-like" evidence="1">
    <location>
        <begin position="324"/>
        <end position="375"/>
    </location>
</feature>
<dbReference type="AlphaFoldDB" id="C4KDK1"/>
<dbReference type="SUPFAM" id="SSF47090">
    <property type="entry name" value="PGBD-like"/>
    <property type="match status" value="1"/>
</dbReference>